<keyword evidence="2" id="KW-1185">Reference proteome</keyword>
<sequence length="93" mass="10866">MLDANTIIPVRMWLVTRYSEDDRAEAIAALDSYLVRRMVSRLTTKNYNRLFLDLLQELKTKDDPGAVGAFLLRQDAESGFWPRDEDVRYVLRT</sequence>
<evidence type="ECO:0000313" key="1">
    <source>
        <dbReference type="EMBL" id="MEU3556160.1"/>
    </source>
</evidence>
<dbReference type="EMBL" id="JBEZUR010000028">
    <property type="protein sequence ID" value="MEU3556160.1"/>
    <property type="molecule type" value="Genomic_DNA"/>
</dbReference>
<organism evidence="1 2">
    <name type="scientific">Streptomyces fragilis</name>
    <dbReference type="NCBI Taxonomy" id="67301"/>
    <lineage>
        <taxon>Bacteria</taxon>
        <taxon>Bacillati</taxon>
        <taxon>Actinomycetota</taxon>
        <taxon>Actinomycetes</taxon>
        <taxon>Kitasatosporales</taxon>
        <taxon>Streptomycetaceae</taxon>
        <taxon>Streptomyces</taxon>
    </lineage>
</organism>
<protein>
    <submittedName>
        <fullName evidence="1">Uncharacterized protein</fullName>
    </submittedName>
</protein>
<gene>
    <name evidence="1" type="ORF">AB0E65_18390</name>
</gene>
<accession>A0ABV2YK95</accession>
<reference evidence="1 2" key="1">
    <citation type="submission" date="2024-06" db="EMBL/GenBank/DDBJ databases">
        <title>The Natural Products Discovery Center: Release of the First 8490 Sequenced Strains for Exploring Actinobacteria Biosynthetic Diversity.</title>
        <authorList>
            <person name="Kalkreuter E."/>
            <person name="Kautsar S.A."/>
            <person name="Yang D."/>
            <person name="Bader C.D."/>
            <person name="Teijaro C.N."/>
            <person name="Fluegel L."/>
            <person name="Davis C.M."/>
            <person name="Simpson J.R."/>
            <person name="Lauterbach L."/>
            <person name="Steele A.D."/>
            <person name="Gui C."/>
            <person name="Meng S."/>
            <person name="Li G."/>
            <person name="Viehrig K."/>
            <person name="Ye F."/>
            <person name="Su P."/>
            <person name="Kiefer A.F."/>
            <person name="Nichols A."/>
            <person name="Cepeda A.J."/>
            <person name="Yan W."/>
            <person name="Fan B."/>
            <person name="Jiang Y."/>
            <person name="Adhikari A."/>
            <person name="Zheng C.-J."/>
            <person name="Schuster L."/>
            <person name="Cowan T.M."/>
            <person name="Smanski M.J."/>
            <person name="Chevrette M.G."/>
            <person name="De Carvalho L.P.S."/>
            <person name="Shen B."/>
        </authorList>
    </citation>
    <scope>NUCLEOTIDE SEQUENCE [LARGE SCALE GENOMIC DNA]</scope>
    <source>
        <strain evidence="1 2">NPDC038104</strain>
    </source>
</reference>
<dbReference type="Proteomes" id="UP001550850">
    <property type="component" value="Unassembled WGS sequence"/>
</dbReference>
<comment type="caution">
    <text evidence="1">The sequence shown here is derived from an EMBL/GenBank/DDBJ whole genome shotgun (WGS) entry which is preliminary data.</text>
</comment>
<dbReference type="RefSeq" id="WP_108952812.1">
    <property type="nucleotide sequence ID" value="NZ_BEVZ01000002.1"/>
</dbReference>
<name>A0ABV2YK95_9ACTN</name>
<proteinExistence type="predicted"/>
<evidence type="ECO:0000313" key="2">
    <source>
        <dbReference type="Proteomes" id="UP001550850"/>
    </source>
</evidence>